<dbReference type="InterPro" id="IPR025364">
    <property type="entry name" value="DUF4268"/>
</dbReference>
<organism evidence="2 3">
    <name type="scientific">Acidithiobacillus thiooxidans</name>
    <name type="common">Thiobacillus thiooxidans</name>
    <dbReference type="NCBI Taxonomy" id="930"/>
    <lineage>
        <taxon>Bacteria</taxon>
        <taxon>Pseudomonadati</taxon>
        <taxon>Pseudomonadota</taxon>
        <taxon>Acidithiobacillia</taxon>
        <taxon>Acidithiobacillales</taxon>
        <taxon>Acidithiobacillaceae</taxon>
        <taxon>Acidithiobacillus</taxon>
    </lineage>
</organism>
<protein>
    <recommendedName>
        <fullName evidence="1">DUF4268 domain-containing protein</fullName>
    </recommendedName>
</protein>
<reference evidence="2 3" key="1">
    <citation type="journal article" date="2016" name="Int. J. Mol. Sci.">
        <title>Comparative genomics of the extreme acidophile Acidithiobacillus thiooxidans reveals intraspecific divergence and niche adaptation.</title>
        <authorList>
            <person name="Zhang X."/>
            <person name="Feng X."/>
            <person name="Tao J."/>
            <person name="Ma L."/>
            <person name="Xiao Y."/>
            <person name="Liang Y."/>
            <person name="Liu X."/>
            <person name="Yin H."/>
        </authorList>
    </citation>
    <scope>NUCLEOTIDE SEQUENCE [LARGE SCALE GENOMIC DNA]</scope>
    <source>
        <strain evidence="2 3">A02</strain>
    </source>
</reference>
<sequence length="308" mass="35705">MQLGKLTKVDLRNAWKSEPEDFTRWLSLPENIATLGEELGLDIAFLEAEASVGDFYADILAQEETSGKKIIIENQLEASDHRHLGQILTYAAGLQAEYIIWIVRVAREEHQQAIDWLNSHTDDSINLFLVAVELWQIGHSDPAPKFVVLSRPNDWARAVRSHVADATPMTEIKVRQLEFWEQLRVFAAQHKPSLRLRAPRPQHWLNVAIGRSDCHISLTLHITDDRIACELYIPDNKALYYQLYSKKDDIQVALAMVGDLDWQELPERKASRIRVMHPYHFADEDRANAFRWLVETTIRFKITFPNFW</sequence>
<proteinExistence type="predicted"/>
<gene>
    <name evidence="2" type="ORF">A6P07_00545</name>
</gene>
<dbReference type="InterPro" id="IPR011856">
    <property type="entry name" value="tRNA_endonuc-like_dom_sf"/>
</dbReference>
<dbReference type="EMBL" id="LWSA01000008">
    <property type="protein sequence ID" value="OCX77213.1"/>
    <property type="molecule type" value="Genomic_DNA"/>
</dbReference>
<dbReference type="Pfam" id="PF14088">
    <property type="entry name" value="DUF4268"/>
    <property type="match status" value="1"/>
</dbReference>
<dbReference type="RefSeq" id="WP_024894205.1">
    <property type="nucleotide sequence ID" value="NZ_LWRZ01000008.1"/>
</dbReference>
<evidence type="ECO:0000313" key="3">
    <source>
        <dbReference type="Proteomes" id="UP000094893"/>
    </source>
</evidence>
<accession>A0A1C2J8M2</accession>
<comment type="caution">
    <text evidence="2">The sequence shown here is derived from an EMBL/GenBank/DDBJ whole genome shotgun (WGS) entry which is preliminary data.</text>
</comment>
<dbReference type="GO" id="GO:0003676">
    <property type="term" value="F:nucleic acid binding"/>
    <property type="evidence" value="ECO:0007669"/>
    <property type="project" value="InterPro"/>
</dbReference>
<dbReference type="AlphaFoldDB" id="A0A1C2J8M2"/>
<dbReference type="Proteomes" id="UP000094893">
    <property type="component" value="Unassembled WGS sequence"/>
</dbReference>
<feature type="domain" description="DUF4268" evidence="1">
    <location>
        <begin position="176"/>
        <end position="304"/>
    </location>
</feature>
<evidence type="ECO:0000313" key="2">
    <source>
        <dbReference type="EMBL" id="OCX77213.1"/>
    </source>
</evidence>
<evidence type="ECO:0000259" key="1">
    <source>
        <dbReference type="Pfam" id="PF14088"/>
    </source>
</evidence>
<name>A0A1C2J8M2_ACITH</name>
<dbReference type="Gene3D" id="3.40.1350.10">
    <property type="match status" value="1"/>
</dbReference>